<evidence type="ECO:0000256" key="1">
    <source>
        <dbReference type="ARBA" id="ARBA00007625"/>
    </source>
</evidence>
<gene>
    <name evidence="5" type="ORF">D0Y65_029504</name>
</gene>
<evidence type="ECO:0000256" key="2">
    <source>
        <dbReference type="ARBA" id="ARBA00022574"/>
    </source>
</evidence>
<feature type="transmembrane region" description="Helical" evidence="4">
    <location>
        <begin position="234"/>
        <end position="255"/>
    </location>
</feature>
<evidence type="ECO:0000313" key="6">
    <source>
        <dbReference type="Proteomes" id="UP000289340"/>
    </source>
</evidence>
<dbReference type="AlphaFoldDB" id="A0A445HZK0"/>
<protein>
    <recommendedName>
        <fullName evidence="7">WD repeat-containing protein 55</fullName>
    </recommendedName>
</protein>
<keyword evidence="4" id="KW-1133">Transmembrane helix</keyword>
<dbReference type="PANTHER" id="PTHR44019">
    <property type="entry name" value="WD REPEAT-CONTAINING PROTEIN 55"/>
    <property type="match status" value="1"/>
</dbReference>
<comment type="similarity">
    <text evidence="1">Belongs to the WD repeat WDR55 family.</text>
</comment>
<reference evidence="5 6" key="1">
    <citation type="submission" date="2018-09" db="EMBL/GenBank/DDBJ databases">
        <title>A high-quality reference genome of wild soybean provides a powerful tool to mine soybean genomes.</title>
        <authorList>
            <person name="Xie M."/>
            <person name="Chung C.Y.L."/>
            <person name="Li M.-W."/>
            <person name="Wong F.-L."/>
            <person name="Chan T.-F."/>
            <person name="Lam H.-M."/>
        </authorList>
    </citation>
    <scope>NUCLEOTIDE SEQUENCE [LARGE SCALE GENOMIC DNA]</scope>
    <source>
        <strain evidence="6">cv. W05</strain>
        <tissue evidence="5">Hypocotyl of etiolated seedlings</tissue>
    </source>
</reference>
<keyword evidence="6" id="KW-1185">Reference proteome</keyword>
<evidence type="ECO:0000256" key="3">
    <source>
        <dbReference type="ARBA" id="ARBA00022737"/>
    </source>
</evidence>
<dbReference type="EMBL" id="QZWG01000011">
    <property type="protein sequence ID" value="RZB79179.1"/>
    <property type="molecule type" value="Genomic_DNA"/>
</dbReference>
<evidence type="ECO:0000313" key="5">
    <source>
        <dbReference type="EMBL" id="RZB79179.1"/>
    </source>
</evidence>
<organism evidence="5 6">
    <name type="scientific">Glycine soja</name>
    <name type="common">Wild soybean</name>
    <dbReference type="NCBI Taxonomy" id="3848"/>
    <lineage>
        <taxon>Eukaryota</taxon>
        <taxon>Viridiplantae</taxon>
        <taxon>Streptophyta</taxon>
        <taxon>Embryophyta</taxon>
        <taxon>Tracheophyta</taxon>
        <taxon>Spermatophyta</taxon>
        <taxon>Magnoliopsida</taxon>
        <taxon>eudicotyledons</taxon>
        <taxon>Gunneridae</taxon>
        <taxon>Pentapetalae</taxon>
        <taxon>rosids</taxon>
        <taxon>fabids</taxon>
        <taxon>Fabales</taxon>
        <taxon>Fabaceae</taxon>
        <taxon>Papilionoideae</taxon>
        <taxon>50 kb inversion clade</taxon>
        <taxon>NPAAA clade</taxon>
        <taxon>indigoferoid/millettioid clade</taxon>
        <taxon>Phaseoleae</taxon>
        <taxon>Glycine</taxon>
        <taxon>Glycine subgen. Soja</taxon>
    </lineage>
</organism>
<keyword evidence="2" id="KW-0853">WD repeat</keyword>
<name>A0A445HZK0_GLYSO</name>
<dbReference type="InterPro" id="IPR015943">
    <property type="entry name" value="WD40/YVTN_repeat-like_dom_sf"/>
</dbReference>
<keyword evidence="4" id="KW-0472">Membrane</keyword>
<dbReference type="InterPro" id="IPR050505">
    <property type="entry name" value="WDR55/POC1"/>
</dbReference>
<dbReference type="Gene3D" id="2.130.10.10">
    <property type="entry name" value="YVTN repeat-like/Quinoprotein amine dehydrogenase"/>
    <property type="match status" value="2"/>
</dbReference>
<evidence type="ECO:0000256" key="4">
    <source>
        <dbReference type="SAM" id="Phobius"/>
    </source>
</evidence>
<accession>A0A445HZK0</accession>
<evidence type="ECO:0008006" key="7">
    <source>
        <dbReference type="Google" id="ProtNLM"/>
    </source>
</evidence>
<keyword evidence="4" id="KW-0812">Transmembrane</keyword>
<dbReference type="PANTHER" id="PTHR44019:SF20">
    <property type="entry name" value="WD REPEAT-CONTAINING PROTEIN 55"/>
    <property type="match status" value="1"/>
</dbReference>
<dbReference type="InterPro" id="IPR036322">
    <property type="entry name" value="WD40_repeat_dom_sf"/>
</dbReference>
<proteinExistence type="inferred from homology"/>
<dbReference type="SUPFAM" id="SSF50978">
    <property type="entry name" value="WD40 repeat-like"/>
    <property type="match status" value="1"/>
</dbReference>
<sequence length="332" mass="36989">MLLSIGAAAPSIPNSYYYLLFIPFCIYDNDVYYRYRYSPDTVPVRLLEVHAHTESCRAARFINSGRGSSDCSILATDVETGSTIARVDNAHESAVNRLINLTESTVVSGDNDGCIKAQARSEFSEDELLSVVLMKNGRKVVCGSQTGIILLYSWGCFKDCSDQFTDLSSNSIDAMLKLNEDRIITGSENRIINLVGILPNRVIQPIAEHSEYPVEGLAFSHDRKFLGSIAYDQMLKALIMLVIVNPYLVITLFSSSRTITLNIKKTLKVFGIFQQRAYIECYGTWIIYCKVQETKTNSSGVIDSDDDEMDLDGNKRNNGHAVGCSNKFFVDL</sequence>
<comment type="caution">
    <text evidence="5">The sequence shown here is derived from an EMBL/GenBank/DDBJ whole genome shotgun (WGS) entry which is preliminary data.</text>
</comment>
<dbReference type="Proteomes" id="UP000289340">
    <property type="component" value="Chromosome 11"/>
</dbReference>
<keyword evidence="3" id="KW-0677">Repeat</keyword>